<dbReference type="Proteomes" id="UP001276659">
    <property type="component" value="Unassembled WGS sequence"/>
</dbReference>
<dbReference type="SUPFAM" id="SSF48264">
    <property type="entry name" value="Cytochrome P450"/>
    <property type="match status" value="1"/>
</dbReference>
<evidence type="ECO:0000313" key="8">
    <source>
        <dbReference type="Proteomes" id="UP001276659"/>
    </source>
</evidence>
<comment type="similarity">
    <text evidence="2">Belongs to the cytochrome P450 family.</text>
</comment>
<protein>
    <recommendedName>
        <fullName evidence="9">Cytochrome P450</fullName>
    </recommendedName>
</protein>
<evidence type="ECO:0000256" key="3">
    <source>
        <dbReference type="ARBA" id="ARBA00022723"/>
    </source>
</evidence>
<comment type="cofactor">
    <cofactor evidence="1">
        <name>heme</name>
        <dbReference type="ChEBI" id="CHEBI:30413"/>
    </cofactor>
</comment>
<evidence type="ECO:0000313" key="7">
    <source>
        <dbReference type="EMBL" id="KAK3167524.1"/>
    </source>
</evidence>
<dbReference type="EMBL" id="JASNWA010000011">
    <property type="protein sequence ID" value="KAK3167524.1"/>
    <property type="molecule type" value="Genomic_DNA"/>
</dbReference>
<evidence type="ECO:0000256" key="6">
    <source>
        <dbReference type="ARBA" id="ARBA00023033"/>
    </source>
</evidence>
<dbReference type="InterPro" id="IPR001128">
    <property type="entry name" value="Cyt_P450"/>
</dbReference>
<dbReference type="Pfam" id="PF00067">
    <property type="entry name" value="p450"/>
    <property type="match status" value="1"/>
</dbReference>
<proteinExistence type="inferred from homology"/>
<dbReference type="GO" id="GO:0004497">
    <property type="term" value="F:monooxygenase activity"/>
    <property type="evidence" value="ECO:0007669"/>
    <property type="project" value="UniProtKB-KW"/>
</dbReference>
<dbReference type="Gene3D" id="1.10.630.10">
    <property type="entry name" value="Cytochrome P450"/>
    <property type="match status" value="1"/>
</dbReference>
<evidence type="ECO:0000256" key="2">
    <source>
        <dbReference type="ARBA" id="ARBA00010617"/>
    </source>
</evidence>
<dbReference type="PANTHER" id="PTHR24305">
    <property type="entry name" value="CYTOCHROME P450"/>
    <property type="match status" value="1"/>
</dbReference>
<sequence>MLDSDEYHFTVRLLQDGMNLLGPLSPVPWLVRIGYSVPYVAQNFKDLLGWSAQKLRHRMKVMSWLLEASEDAGRLKQDEHWLRGDSFALIVAGSDTVASTLISIFYHLADDPTQTMKLRAELDKVDNLQDSDELKSMAHLNGMINEALRLHPALPSGGLRETPPEGLTIAGHFIPGNVTIVAPRYSLGRRK</sequence>
<dbReference type="GO" id="GO:0005506">
    <property type="term" value="F:iron ion binding"/>
    <property type="evidence" value="ECO:0007669"/>
    <property type="project" value="InterPro"/>
</dbReference>
<keyword evidence="3" id="KW-0479">Metal-binding</keyword>
<dbReference type="GO" id="GO:0016705">
    <property type="term" value="F:oxidoreductase activity, acting on paired donors, with incorporation or reduction of molecular oxygen"/>
    <property type="evidence" value="ECO:0007669"/>
    <property type="project" value="InterPro"/>
</dbReference>
<organism evidence="7 8">
    <name type="scientific">Lepraria neglecta</name>
    <dbReference type="NCBI Taxonomy" id="209136"/>
    <lineage>
        <taxon>Eukaryota</taxon>
        <taxon>Fungi</taxon>
        <taxon>Dikarya</taxon>
        <taxon>Ascomycota</taxon>
        <taxon>Pezizomycotina</taxon>
        <taxon>Lecanoromycetes</taxon>
        <taxon>OSLEUM clade</taxon>
        <taxon>Lecanoromycetidae</taxon>
        <taxon>Lecanorales</taxon>
        <taxon>Lecanorineae</taxon>
        <taxon>Stereocaulaceae</taxon>
        <taxon>Lepraria</taxon>
    </lineage>
</organism>
<keyword evidence="8" id="KW-1185">Reference proteome</keyword>
<name>A0AAD9YX03_9LECA</name>
<dbReference type="AlphaFoldDB" id="A0AAD9YX03"/>
<reference evidence="7" key="1">
    <citation type="submission" date="2022-11" db="EMBL/GenBank/DDBJ databases">
        <title>Chromosomal genome sequence assembly and mating type (MAT) locus characterization of the leprose asexual lichenized fungus Lepraria neglecta (Nyl.) Erichsen.</title>
        <authorList>
            <person name="Allen J.L."/>
            <person name="Pfeffer B."/>
        </authorList>
    </citation>
    <scope>NUCLEOTIDE SEQUENCE</scope>
    <source>
        <strain evidence="7">Allen 5258</strain>
    </source>
</reference>
<keyword evidence="6" id="KW-0503">Monooxygenase</keyword>
<evidence type="ECO:0000256" key="4">
    <source>
        <dbReference type="ARBA" id="ARBA00023002"/>
    </source>
</evidence>
<keyword evidence="5" id="KW-0408">Iron</keyword>
<gene>
    <name evidence="7" type="ORF">OEA41_010651</name>
</gene>
<evidence type="ECO:0000256" key="5">
    <source>
        <dbReference type="ARBA" id="ARBA00023004"/>
    </source>
</evidence>
<accession>A0AAD9YX03</accession>
<evidence type="ECO:0008006" key="9">
    <source>
        <dbReference type="Google" id="ProtNLM"/>
    </source>
</evidence>
<dbReference type="GO" id="GO:0020037">
    <property type="term" value="F:heme binding"/>
    <property type="evidence" value="ECO:0007669"/>
    <property type="project" value="InterPro"/>
</dbReference>
<dbReference type="InterPro" id="IPR036396">
    <property type="entry name" value="Cyt_P450_sf"/>
</dbReference>
<dbReference type="InterPro" id="IPR050121">
    <property type="entry name" value="Cytochrome_P450_monoxygenase"/>
</dbReference>
<keyword evidence="4" id="KW-0560">Oxidoreductase</keyword>
<evidence type="ECO:0000256" key="1">
    <source>
        <dbReference type="ARBA" id="ARBA00001971"/>
    </source>
</evidence>
<dbReference type="PANTHER" id="PTHR24305:SF187">
    <property type="entry name" value="P450, PUTATIVE (EUROFUNG)-RELATED"/>
    <property type="match status" value="1"/>
</dbReference>
<comment type="caution">
    <text evidence="7">The sequence shown here is derived from an EMBL/GenBank/DDBJ whole genome shotgun (WGS) entry which is preliminary data.</text>
</comment>